<reference evidence="8 9" key="1">
    <citation type="submission" date="2017-10" db="EMBL/GenBank/DDBJ databases">
        <title>Frigbacter circumglobatus gen. nov. sp. nov., isolated from sediment cultured in situ.</title>
        <authorList>
            <person name="Zhao Z."/>
        </authorList>
    </citation>
    <scope>NUCLEOTIDE SEQUENCE [LARGE SCALE GENOMIC DNA]</scope>
    <source>
        <strain evidence="8 9">ZYL</strain>
    </source>
</reference>
<feature type="chain" id="PRO_5013606195" evidence="3">
    <location>
        <begin position="27"/>
        <end position="368"/>
    </location>
</feature>
<comment type="caution">
    <text evidence="8">The sequence shown here is derived from an EMBL/GenBank/DDBJ whole genome shotgun (WGS) entry which is preliminary data.</text>
</comment>
<protein>
    <submittedName>
        <fullName evidence="8">Efflux transporter periplasmic adaptor subunit</fullName>
    </submittedName>
</protein>
<evidence type="ECO:0000256" key="2">
    <source>
        <dbReference type="ARBA" id="ARBA00009477"/>
    </source>
</evidence>
<dbReference type="Gene3D" id="2.40.30.170">
    <property type="match status" value="1"/>
</dbReference>
<dbReference type="Pfam" id="PF25944">
    <property type="entry name" value="Beta-barrel_RND"/>
    <property type="match status" value="1"/>
</dbReference>
<dbReference type="Pfam" id="PF25876">
    <property type="entry name" value="HH_MFP_RND"/>
    <property type="match status" value="1"/>
</dbReference>
<feature type="domain" description="Multidrug resistance protein MdtA-like alpha-helical hairpin" evidence="4">
    <location>
        <begin position="102"/>
        <end position="170"/>
    </location>
</feature>
<dbReference type="GO" id="GO:0022857">
    <property type="term" value="F:transmembrane transporter activity"/>
    <property type="evidence" value="ECO:0007669"/>
    <property type="project" value="InterPro"/>
</dbReference>
<dbReference type="PANTHER" id="PTHR30158:SF3">
    <property type="entry name" value="MULTIDRUG EFFLUX PUMP SUBUNIT ACRA-RELATED"/>
    <property type="match status" value="1"/>
</dbReference>
<dbReference type="RefSeq" id="WP_099473609.1">
    <property type="nucleotide sequence ID" value="NZ_CP041025.1"/>
</dbReference>
<gene>
    <name evidence="8" type="ORF">CRD36_12165</name>
</gene>
<feature type="domain" description="Multidrug resistance protein MdtA-like beta-barrel" evidence="6">
    <location>
        <begin position="206"/>
        <end position="289"/>
    </location>
</feature>
<dbReference type="Proteomes" id="UP000229730">
    <property type="component" value="Unassembled WGS sequence"/>
</dbReference>
<comment type="subcellular location">
    <subcellularLocation>
        <location evidence="1">Cell envelope</location>
    </subcellularLocation>
</comment>
<evidence type="ECO:0000259" key="4">
    <source>
        <dbReference type="Pfam" id="PF25876"/>
    </source>
</evidence>
<dbReference type="Gene3D" id="2.40.50.100">
    <property type="match status" value="1"/>
</dbReference>
<dbReference type="Pfam" id="PF25967">
    <property type="entry name" value="RND-MFP_C"/>
    <property type="match status" value="1"/>
</dbReference>
<evidence type="ECO:0000259" key="6">
    <source>
        <dbReference type="Pfam" id="PF25944"/>
    </source>
</evidence>
<dbReference type="GO" id="GO:0005886">
    <property type="term" value="C:plasma membrane"/>
    <property type="evidence" value="ECO:0007669"/>
    <property type="project" value="TreeGrafter"/>
</dbReference>
<evidence type="ECO:0000259" key="7">
    <source>
        <dbReference type="Pfam" id="PF25967"/>
    </source>
</evidence>
<evidence type="ECO:0000259" key="5">
    <source>
        <dbReference type="Pfam" id="PF25917"/>
    </source>
</evidence>
<dbReference type="InParanoid" id="A0A2G4YQF0"/>
<proteinExistence type="inferred from homology"/>
<dbReference type="OrthoDB" id="9816569at2"/>
<name>A0A2G4YQF0_9PROT</name>
<keyword evidence="9" id="KW-1185">Reference proteome</keyword>
<dbReference type="Gene3D" id="1.10.287.470">
    <property type="entry name" value="Helix hairpin bin"/>
    <property type="match status" value="1"/>
</dbReference>
<dbReference type="AlphaFoldDB" id="A0A2G4YQF0"/>
<accession>A0A2G4YQF0</accession>
<comment type="similarity">
    <text evidence="2">Belongs to the membrane fusion protein (MFP) (TC 8.A.1) family.</text>
</comment>
<dbReference type="PANTHER" id="PTHR30158">
    <property type="entry name" value="ACRA/E-RELATED COMPONENT OF DRUG EFFLUX TRANSPORTER"/>
    <property type="match status" value="1"/>
</dbReference>
<dbReference type="GO" id="GO:0030313">
    <property type="term" value="C:cell envelope"/>
    <property type="evidence" value="ECO:0007669"/>
    <property type="project" value="UniProtKB-SubCell"/>
</dbReference>
<evidence type="ECO:0000313" key="8">
    <source>
        <dbReference type="EMBL" id="PHZ84552.1"/>
    </source>
</evidence>
<dbReference type="InterPro" id="IPR058627">
    <property type="entry name" value="MdtA-like_C"/>
</dbReference>
<feature type="domain" description="Multidrug resistance protein MdtA-like barrel-sandwich hybrid" evidence="5">
    <location>
        <begin position="60"/>
        <end position="201"/>
    </location>
</feature>
<dbReference type="InterPro" id="IPR058626">
    <property type="entry name" value="MdtA-like_b-barrel"/>
</dbReference>
<dbReference type="SUPFAM" id="SSF111369">
    <property type="entry name" value="HlyD-like secretion proteins"/>
    <property type="match status" value="1"/>
</dbReference>
<feature type="signal peptide" evidence="3">
    <location>
        <begin position="1"/>
        <end position="26"/>
    </location>
</feature>
<dbReference type="GO" id="GO:0015721">
    <property type="term" value="P:bile acid and bile salt transport"/>
    <property type="evidence" value="ECO:0007669"/>
    <property type="project" value="TreeGrafter"/>
</dbReference>
<dbReference type="InterPro" id="IPR006143">
    <property type="entry name" value="RND_pump_MFP"/>
</dbReference>
<dbReference type="NCBIfam" id="TIGR01730">
    <property type="entry name" value="RND_mfp"/>
    <property type="match status" value="1"/>
</dbReference>
<dbReference type="GO" id="GO:0046677">
    <property type="term" value="P:response to antibiotic"/>
    <property type="evidence" value="ECO:0007669"/>
    <property type="project" value="TreeGrafter"/>
</dbReference>
<feature type="domain" description="Multidrug resistance protein MdtA-like C-terminal permuted SH3" evidence="7">
    <location>
        <begin position="296"/>
        <end position="356"/>
    </location>
</feature>
<dbReference type="EMBL" id="PDEM01000024">
    <property type="protein sequence ID" value="PHZ84552.1"/>
    <property type="molecule type" value="Genomic_DNA"/>
</dbReference>
<dbReference type="Pfam" id="PF25917">
    <property type="entry name" value="BSH_RND"/>
    <property type="match status" value="1"/>
</dbReference>
<evidence type="ECO:0000256" key="1">
    <source>
        <dbReference type="ARBA" id="ARBA00004196"/>
    </source>
</evidence>
<sequence length="368" mass="40319">MVTLRPARLIFPLLFSLMLQIPPVQAQQGSQPVPSVVVTKAKISDVGLNIRQIGRVEAMEKVDLRARVQGFLEKRPFREGSLVKQGDLLFVIEQAPYQILVDQRQADLIGAEASYKNAKADLKRYQELRKKGAASQAQLDKAVSTEAQTRAVALQAKAALRKAQLDLSYTEIKSPIGGRISRTKFSVGNLVSASDGALATVTSVDPIYVTVAVSEKNMIDARRDGIDVTHAPVVPDLILSDGSTYAHQGEFDYIDTSVNQNTDTLLVRARFPNPDGILLPGQFVHVQITGRTPTPAITVPQSTIQQDRTGYFLLVITDQNKVEMRRITVGQVIDNDWIVTSGIAAGERVVLEGLQKVRVDQTVTVVEQ</sequence>
<dbReference type="InterPro" id="IPR058624">
    <property type="entry name" value="MdtA-like_HH"/>
</dbReference>
<evidence type="ECO:0000256" key="3">
    <source>
        <dbReference type="SAM" id="SignalP"/>
    </source>
</evidence>
<dbReference type="FunFam" id="2.40.420.20:FF:000001">
    <property type="entry name" value="Efflux RND transporter periplasmic adaptor subunit"/>
    <property type="match status" value="1"/>
</dbReference>
<organism evidence="8 9">
    <name type="scientific">Paremcibacter congregatus</name>
    <dbReference type="NCBI Taxonomy" id="2043170"/>
    <lineage>
        <taxon>Bacteria</taxon>
        <taxon>Pseudomonadati</taxon>
        <taxon>Pseudomonadota</taxon>
        <taxon>Alphaproteobacteria</taxon>
        <taxon>Emcibacterales</taxon>
        <taxon>Emcibacteraceae</taxon>
        <taxon>Paremcibacter</taxon>
    </lineage>
</organism>
<dbReference type="Gene3D" id="2.40.420.20">
    <property type="match status" value="1"/>
</dbReference>
<evidence type="ECO:0000313" key="9">
    <source>
        <dbReference type="Proteomes" id="UP000229730"/>
    </source>
</evidence>
<dbReference type="InterPro" id="IPR058625">
    <property type="entry name" value="MdtA-like_BSH"/>
</dbReference>
<keyword evidence="3" id="KW-0732">Signal</keyword>